<protein>
    <submittedName>
        <fullName evidence="2">Uncharacterized protein</fullName>
    </submittedName>
</protein>
<evidence type="ECO:0000313" key="2">
    <source>
        <dbReference type="EMBL" id="PSR90733.1"/>
    </source>
</evidence>
<keyword evidence="1" id="KW-1133">Transmembrane helix</keyword>
<proteinExistence type="predicted"/>
<feature type="transmembrane region" description="Helical" evidence="1">
    <location>
        <begin position="12"/>
        <end position="43"/>
    </location>
</feature>
<evidence type="ECO:0000256" key="1">
    <source>
        <dbReference type="SAM" id="Phobius"/>
    </source>
</evidence>
<evidence type="ECO:0000313" key="3">
    <source>
        <dbReference type="Proteomes" id="UP000241462"/>
    </source>
</evidence>
<keyword evidence="1" id="KW-0812">Transmembrane</keyword>
<dbReference type="AlphaFoldDB" id="A0A2T3AC13"/>
<gene>
    <name evidence="2" type="ORF">BD289DRAFT_208508</name>
</gene>
<name>A0A2T3AC13_9PEZI</name>
<dbReference type="InParanoid" id="A0A2T3AC13"/>
<accession>A0A2T3AC13</accession>
<keyword evidence="3" id="KW-1185">Reference proteome</keyword>
<dbReference type="EMBL" id="KZ678416">
    <property type="protein sequence ID" value="PSR90733.1"/>
    <property type="molecule type" value="Genomic_DNA"/>
</dbReference>
<sequence length="78" mass="8564">MSTPGATTRLSGWMMCMSFLCLLLAGHFHTWARLSLVIMFAAGPYMRGSYGRRAFPDAVNLATVLHTRLGRLLVMGSS</sequence>
<organism evidence="2 3">
    <name type="scientific">Coniella lustricola</name>
    <dbReference type="NCBI Taxonomy" id="2025994"/>
    <lineage>
        <taxon>Eukaryota</taxon>
        <taxon>Fungi</taxon>
        <taxon>Dikarya</taxon>
        <taxon>Ascomycota</taxon>
        <taxon>Pezizomycotina</taxon>
        <taxon>Sordariomycetes</taxon>
        <taxon>Sordariomycetidae</taxon>
        <taxon>Diaporthales</taxon>
        <taxon>Schizoparmaceae</taxon>
        <taxon>Coniella</taxon>
    </lineage>
</organism>
<reference evidence="2 3" key="1">
    <citation type="journal article" date="2018" name="Mycol. Prog.">
        <title>Coniella lustricola, a new species from submerged detritus.</title>
        <authorList>
            <person name="Raudabaugh D.B."/>
            <person name="Iturriaga T."/>
            <person name="Carver A."/>
            <person name="Mondo S."/>
            <person name="Pangilinan J."/>
            <person name="Lipzen A."/>
            <person name="He G."/>
            <person name="Amirebrahimi M."/>
            <person name="Grigoriev I.V."/>
            <person name="Miller A.N."/>
        </authorList>
    </citation>
    <scope>NUCLEOTIDE SEQUENCE [LARGE SCALE GENOMIC DNA]</scope>
    <source>
        <strain evidence="2 3">B22-T-1</strain>
    </source>
</reference>
<dbReference type="Proteomes" id="UP000241462">
    <property type="component" value="Unassembled WGS sequence"/>
</dbReference>
<keyword evidence="1" id="KW-0472">Membrane</keyword>